<dbReference type="Pfam" id="PF12796">
    <property type="entry name" value="Ank_2"/>
    <property type="match status" value="1"/>
</dbReference>
<dbReference type="SUPFAM" id="SSF48403">
    <property type="entry name" value="Ankyrin repeat"/>
    <property type="match status" value="1"/>
</dbReference>
<dbReference type="STRING" id="576137.A0A1L7XW32"/>
<dbReference type="Gene3D" id="1.25.40.20">
    <property type="entry name" value="Ankyrin repeat-containing domain"/>
    <property type="match status" value="2"/>
</dbReference>
<dbReference type="SMART" id="SM00248">
    <property type="entry name" value="ANK"/>
    <property type="match status" value="5"/>
</dbReference>
<sequence>MDPIGATASLITLIDLGVKIFKVIHGLLQTYQHAAAELLNLKYKVDGLNSQLVLLLQVQQALAGDFACQSLVEREHLREYLDTTSQLMTDICGNLEDLVSKPRKSAKISWALRDASKVKAWQSQLEKLSSSLANILLLLSLRYSNLLKTDLQELKGLLKASASDPTPGTQSCYHFLWGLQTIGSGWLLPSIACLKGSISAWEIDGVSIYKASLRLHALFCLKALCLEFTFQNLWTSTSLLGARVALKNVVPNDSEIMLACGAGNAPAVWNMLAGGRASVNDITPDNFSPLSVSITTPATALVYNTLMWRRQSPYRVKFILTASIRSPLDRALSCRKMPVARLLMDRGAEFGHINSKGWTPAFSLFGTPSPGFLPRDSCGQYLEILAAASFTDFHAQDREGWSIMHRAAAFDTADQISVLLKRYTGLVDVQTYKLCWTPVFCAVQFGNTSTFHELWRHQRDSIAVVDGRRWTLLHVAANAGRLDIMKFLILEGADTQARTEATEFCVPSDLKGLSITPLQIAKLRGETVLSAFLDAMKAADVEVVKDEKGDIEEIFWPASEKLIVDVE</sequence>
<accession>A0A1L7XW32</accession>
<organism evidence="4 5">
    <name type="scientific">Phialocephala subalpina</name>
    <dbReference type="NCBI Taxonomy" id="576137"/>
    <lineage>
        <taxon>Eukaryota</taxon>
        <taxon>Fungi</taxon>
        <taxon>Dikarya</taxon>
        <taxon>Ascomycota</taxon>
        <taxon>Pezizomycotina</taxon>
        <taxon>Leotiomycetes</taxon>
        <taxon>Helotiales</taxon>
        <taxon>Mollisiaceae</taxon>
        <taxon>Phialocephala</taxon>
        <taxon>Phialocephala fortinii species complex</taxon>
    </lineage>
</organism>
<dbReference type="OrthoDB" id="539213at2759"/>
<keyword evidence="1" id="KW-0677">Repeat</keyword>
<proteinExistence type="predicted"/>
<dbReference type="PROSITE" id="PS50088">
    <property type="entry name" value="ANK_REPEAT"/>
    <property type="match status" value="1"/>
</dbReference>
<dbReference type="PANTHER" id="PTHR24198:SF165">
    <property type="entry name" value="ANKYRIN REPEAT-CONTAINING PROTEIN-RELATED"/>
    <property type="match status" value="1"/>
</dbReference>
<dbReference type="InterPro" id="IPR002110">
    <property type="entry name" value="Ankyrin_rpt"/>
</dbReference>
<keyword evidence="2 3" id="KW-0040">ANK repeat</keyword>
<dbReference type="PROSITE" id="PS50297">
    <property type="entry name" value="ANK_REP_REGION"/>
    <property type="match status" value="1"/>
</dbReference>
<dbReference type="EMBL" id="FJOG01000067">
    <property type="protein sequence ID" value="CZR69210.1"/>
    <property type="molecule type" value="Genomic_DNA"/>
</dbReference>
<evidence type="ECO:0000256" key="2">
    <source>
        <dbReference type="ARBA" id="ARBA00023043"/>
    </source>
</evidence>
<evidence type="ECO:0000313" key="5">
    <source>
        <dbReference type="Proteomes" id="UP000184330"/>
    </source>
</evidence>
<dbReference type="AlphaFoldDB" id="A0A1L7XW32"/>
<keyword evidence="5" id="KW-1185">Reference proteome</keyword>
<feature type="repeat" description="ANK" evidence="3">
    <location>
        <begin position="468"/>
        <end position="500"/>
    </location>
</feature>
<reference evidence="4 5" key="1">
    <citation type="submission" date="2016-03" db="EMBL/GenBank/DDBJ databases">
        <authorList>
            <person name="Ploux O."/>
        </authorList>
    </citation>
    <scope>NUCLEOTIDE SEQUENCE [LARGE SCALE GENOMIC DNA]</scope>
    <source>
        <strain evidence="4 5">UAMH 11012</strain>
    </source>
</reference>
<evidence type="ECO:0000256" key="1">
    <source>
        <dbReference type="ARBA" id="ARBA00022737"/>
    </source>
</evidence>
<evidence type="ECO:0000256" key="3">
    <source>
        <dbReference type="PROSITE-ProRule" id="PRU00023"/>
    </source>
</evidence>
<name>A0A1L7XW32_9HELO</name>
<gene>
    <name evidence="4" type="ORF">PAC_19110</name>
</gene>
<evidence type="ECO:0000313" key="4">
    <source>
        <dbReference type="EMBL" id="CZR69210.1"/>
    </source>
</evidence>
<dbReference type="PANTHER" id="PTHR24198">
    <property type="entry name" value="ANKYRIN REPEAT AND PROTEIN KINASE DOMAIN-CONTAINING PROTEIN"/>
    <property type="match status" value="1"/>
</dbReference>
<dbReference type="Proteomes" id="UP000184330">
    <property type="component" value="Unassembled WGS sequence"/>
</dbReference>
<protein>
    <submittedName>
        <fullName evidence="4">Uncharacterized protein</fullName>
    </submittedName>
</protein>
<dbReference type="InterPro" id="IPR036770">
    <property type="entry name" value="Ankyrin_rpt-contain_sf"/>
</dbReference>